<feature type="transmembrane region" description="Helical" evidence="1">
    <location>
        <begin position="172"/>
        <end position="191"/>
    </location>
</feature>
<name>A0A1H1S039_9MICO</name>
<feature type="transmembrane region" description="Helical" evidence="1">
    <location>
        <begin position="457"/>
        <end position="477"/>
    </location>
</feature>
<evidence type="ECO:0000256" key="1">
    <source>
        <dbReference type="SAM" id="Phobius"/>
    </source>
</evidence>
<reference evidence="3" key="1">
    <citation type="submission" date="2016-10" db="EMBL/GenBank/DDBJ databases">
        <authorList>
            <person name="Varghese N."/>
            <person name="Submissions S."/>
        </authorList>
    </citation>
    <scope>NUCLEOTIDE SEQUENCE [LARGE SCALE GENOMIC DNA]</scope>
    <source>
        <strain evidence="3">DSM 21772</strain>
    </source>
</reference>
<protein>
    <submittedName>
        <fullName evidence="2">ABC-2 type transport system permease protein</fullName>
    </submittedName>
</protein>
<feature type="transmembrane region" description="Helical" evidence="1">
    <location>
        <begin position="376"/>
        <end position="397"/>
    </location>
</feature>
<dbReference type="STRING" id="412690.SAMN04489834_1434"/>
<evidence type="ECO:0000313" key="3">
    <source>
        <dbReference type="Proteomes" id="UP000181956"/>
    </source>
</evidence>
<feature type="transmembrane region" description="Helical" evidence="1">
    <location>
        <begin position="234"/>
        <end position="255"/>
    </location>
</feature>
<feature type="transmembrane region" description="Helical" evidence="1">
    <location>
        <begin position="20"/>
        <end position="48"/>
    </location>
</feature>
<feature type="transmembrane region" description="Helical" evidence="1">
    <location>
        <begin position="203"/>
        <end position="222"/>
    </location>
</feature>
<feature type="transmembrane region" description="Helical" evidence="1">
    <location>
        <begin position="136"/>
        <end position="166"/>
    </location>
</feature>
<dbReference type="RefSeq" id="WP_231919382.1">
    <property type="nucleotide sequence ID" value="NZ_LT629742.1"/>
</dbReference>
<feature type="transmembrane region" description="Helical" evidence="1">
    <location>
        <begin position="483"/>
        <end position="507"/>
    </location>
</feature>
<proteinExistence type="predicted"/>
<sequence>MVAQFLGLKLRLLGNLFRRSPWQLVGMIIGLVYGLGLAVFLSAALIALRFAPSTEPIRDIIVLGGSLIVLGFLVIPLIFGVDDTMDPRSFALFGMPNRSLSLGLALSALIGVPALSLAIVLVGYIVTWTRGFGETLLALIAAVLALATCVLLARVTTSIASFLLATRRSREFTGVIGLFAIVMISPVAILLGNVDWAEDGSAVFSALADALSWTPLGAVWAIPGDAANGEWGQALLKLLIAGATLWLLWLAWQALVAKMLVTPSREAPSKAYHGIGWFDRLPHTPSGAIAARSITYWTRDARYWVSLLMIPVLPVILILSLSVGGVGDGYLALLPVPVMSLFLGWTIHNDVAYDSTAIWLHVTSGTKGLADRLGRLVPALVLGIIVIGLGTGVSMMLHKDWSVMPSLLGVSTCLFLGGLGFGSYTSARFPYPVTKPGDSPFAAPQSSGSAAALVQSLTLFGTLLLAAPAVAFAVLGLTDNPEWHVASLIAGCGIGVVALIVGVAAGARTFDRRGPELLAAALRA</sequence>
<keyword evidence="3" id="KW-1185">Reference proteome</keyword>
<dbReference type="AlphaFoldDB" id="A0A1H1S039"/>
<gene>
    <name evidence="2" type="ORF">SAMN04489834_1434</name>
</gene>
<organism evidence="2 3">
    <name type="scientific">Microterricola viridarii</name>
    <dbReference type="NCBI Taxonomy" id="412690"/>
    <lineage>
        <taxon>Bacteria</taxon>
        <taxon>Bacillati</taxon>
        <taxon>Actinomycetota</taxon>
        <taxon>Actinomycetes</taxon>
        <taxon>Micrococcales</taxon>
        <taxon>Microbacteriaceae</taxon>
        <taxon>Microterricola</taxon>
    </lineage>
</organism>
<feature type="transmembrane region" description="Helical" evidence="1">
    <location>
        <begin position="403"/>
        <end position="422"/>
    </location>
</feature>
<dbReference type="Proteomes" id="UP000181956">
    <property type="component" value="Chromosome I"/>
</dbReference>
<feature type="transmembrane region" description="Helical" evidence="1">
    <location>
        <begin position="303"/>
        <end position="323"/>
    </location>
</feature>
<keyword evidence="1" id="KW-0472">Membrane</keyword>
<evidence type="ECO:0000313" key="2">
    <source>
        <dbReference type="EMBL" id="SDS41305.1"/>
    </source>
</evidence>
<feature type="transmembrane region" description="Helical" evidence="1">
    <location>
        <begin position="60"/>
        <end position="79"/>
    </location>
</feature>
<feature type="transmembrane region" description="Helical" evidence="1">
    <location>
        <begin position="99"/>
        <end position="124"/>
    </location>
</feature>
<dbReference type="EMBL" id="LT629742">
    <property type="protein sequence ID" value="SDS41305.1"/>
    <property type="molecule type" value="Genomic_DNA"/>
</dbReference>
<keyword evidence="1" id="KW-1133">Transmembrane helix</keyword>
<keyword evidence="1" id="KW-0812">Transmembrane</keyword>
<accession>A0A1H1S039</accession>